<keyword evidence="8" id="KW-1185">Reference proteome</keyword>
<proteinExistence type="predicted"/>
<sequence>MAAETDRLKLLSACTAAENFTKFYYEYVDKMRHKLAKLYLEDGKLVWNGNPVDGSMNIQKFYEDLPTSIHIITCLDSQPVREEAVGQQSTIQVTTAGFVTFKDRKYPFHQSFLITAKEDKWKVVSDVFRFQAVAS</sequence>
<evidence type="ECO:0000313" key="8">
    <source>
        <dbReference type="Proteomes" id="UP000747542"/>
    </source>
</evidence>
<accession>A0A8J5JK19</accession>
<keyword evidence="1 5" id="KW-0813">Transport</keyword>
<gene>
    <name evidence="7" type="primary">Nxt2-L</name>
    <name evidence="7" type="ORF">Hamer_G020315</name>
</gene>
<name>A0A8J5JK19_HOMAM</name>
<dbReference type="GO" id="GO:0015031">
    <property type="term" value="P:protein transport"/>
    <property type="evidence" value="ECO:0007669"/>
    <property type="project" value="UniProtKB-KW"/>
</dbReference>
<comment type="caution">
    <text evidence="7">The sequence shown here is derived from an EMBL/GenBank/DDBJ whole genome shotgun (WGS) entry which is preliminary data.</text>
</comment>
<dbReference type="GO" id="GO:0005737">
    <property type="term" value="C:cytoplasm"/>
    <property type="evidence" value="ECO:0007669"/>
    <property type="project" value="UniProtKB-SubCell"/>
</dbReference>
<dbReference type="PROSITE" id="PS50177">
    <property type="entry name" value="NTF2_DOMAIN"/>
    <property type="match status" value="1"/>
</dbReference>
<keyword evidence="3 5" id="KW-0539">Nucleus</keyword>
<dbReference type="InterPro" id="IPR002075">
    <property type="entry name" value="NTF2_dom"/>
</dbReference>
<feature type="domain" description="NTF2" evidence="6">
    <location>
        <begin position="16"/>
        <end position="130"/>
    </location>
</feature>
<dbReference type="PANTHER" id="PTHR12612">
    <property type="entry name" value="NUCLEAR TRANSPORT FACTOR 2"/>
    <property type="match status" value="1"/>
</dbReference>
<dbReference type="InterPro" id="IPR045875">
    <property type="entry name" value="NTF2"/>
</dbReference>
<dbReference type="OrthoDB" id="25408at2759"/>
<evidence type="ECO:0000256" key="4">
    <source>
        <dbReference type="ARBA" id="ARBA00070836"/>
    </source>
</evidence>
<dbReference type="InterPro" id="IPR018222">
    <property type="entry name" value="Nuclear_transport_factor_2_euk"/>
</dbReference>
<protein>
    <recommendedName>
        <fullName evidence="4 5">NTF2-related export protein</fullName>
    </recommendedName>
</protein>
<dbReference type="FunFam" id="3.10.450.50:FF:000006">
    <property type="entry name" value="NTF2-related export protein 2 isoform 1"/>
    <property type="match status" value="1"/>
</dbReference>
<dbReference type="Proteomes" id="UP000747542">
    <property type="component" value="Unassembled WGS sequence"/>
</dbReference>
<evidence type="ECO:0000259" key="6">
    <source>
        <dbReference type="PROSITE" id="PS50177"/>
    </source>
</evidence>
<dbReference type="Pfam" id="PF02136">
    <property type="entry name" value="NTF2"/>
    <property type="match status" value="1"/>
</dbReference>
<evidence type="ECO:0000256" key="2">
    <source>
        <dbReference type="ARBA" id="ARBA00022927"/>
    </source>
</evidence>
<dbReference type="GO" id="GO:0006913">
    <property type="term" value="P:nucleocytoplasmic transport"/>
    <property type="evidence" value="ECO:0007669"/>
    <property type="project" value="UniProtKB-UniRule"/>
</dbReference>
<dbReference type="EMBL" id="JAHLQT010038254">
    <property type="protein sequence ID" value="KAG7157030.1"/>
    <property type="molecule type" value="Genomic_DNA"/>
</dbReference>
<keyword evidence="2 5" id="KW-0653">Protein transport</keyword>
<keyword evidence="5" id="KW-0963">Cytoplasm</keyword>
<reference evidence="7" key="1">
    <citation type="journal article" date="2021" name="Sci. Adv.">
        <title>The American lobster genome reveals insights on longevity, neural, and immune adaptations.</title>
        <authorList>
            <person name="Polinski J.M."/>
            <person name="Zimin A.V."/>
            <person name="Clark K.F."/>
            <person name="Kohn A.B."/>
            <person name="Sadowski N."/>
            <person name="Timp W."/>
            <person name="Ptitsyn A."/>
            <person name="Khanna P."/>
            <person name="Romanova D.Y."/>
            <person name="Williams P."/>
            <person name="Greenwood S.J."/>
            <person name="Moroz L.L."/>
            <person name="Walt D.R."/>
            <person name="Bodnar A.G."/>
        </authorList>
    </citation>
    <scope>NUCLEOTIDE SEQUENCE</scope>
    <source>
        <strain evidence="7">GMGI-L3</strain>
    </source>
</reference>
<comment type="function">
    <text evidence="5">Has a role in nuclear-cytoplasmic transport of proteins and mRNAs.</text>
</comment>
<dbReference type="CDD" id="cd00780">
    <property type="entry name" value="NTF2"/>
    <property type="match status" value="1"/>
</dbReference>
<evidence type="ECO:0000256" key="3">
    <source>
        <dbReference type="ARBA" id="ARBA00023242"/>
    </source>
</evidence>
<evidence type="ECO:0000256" key="1">
    <source>
        <dbReference type="ARBA" id="ARBA00022448"/>
    </source>
</evidence>
<dbReference type="GO" id="GO:0005634">
    <property type="term" value="C:nucleus"/>
    <property type="evidence" value="ECO:0007669"/>
    <property type="project" value="UniProtKB-SubCell"/>
</dbReference>
<organism evidence="7 8">
    <name type="scientific">Homarus americanus</name>
    <name type="common">American lobster</name>
    <dbReference type="NCBI Taxonomy" id="6706"/>
    <lineage>
        <taxon>Eukaryota</taxon>
        <taxon>Metazoa</taxon>
        <taxon>Ecdysozoa</taxon>
        <taxon>Arthropoda</taxon>
        <taxon>Crustacea</taxon>
        <taxon>Multicrustacea</taxon>
        <taxon>Malacostraca</taxon>
        <taxon>Eumalacostraca</taxon>
        <taxon>Eucarida</taxon>
        <taxon>Decapoda</taxon>
        <taxon>Pleocyemata</taxon>
        <taxon>Astacidea</taxon>
        <taxon>Nephropoidea</taxon>
        <taxon>Nephropidae</taxon>
        <taxon>Homarus</taxon>
    </lineage>
</organism>
<dbReference type="AlphaFoldDB" id="A0A8J5JK19"/>
<comment type="subcellular location">
    <subcellularLocation>
        <location evidence="5">Cytoplasm</location>
    </subcellularLocation>
    <subcellularLocation>
        <location evidence="5">Nucleus</location>
    </subcellularLocation>
</comment>
<evidence type="ECO:0000313" key="7">
    <source>
        <dbReference type="EMBL" id="KAG7157030.1"/>
    </source>
</evidence>
<dbReference type="GO" id="GO:0051028">
    <property type="term" value="P:mRNA transport"/>
    <property type="evidence" value="ECO:0007669"/>
    <property type="project" value="UniProtKB-UniRule"/>
</dbReference>
<evidence type="ECO:0000256" key="5">
    <source>
        <dbReference type="RuleBase" id="RU369002"/>
    </source>
</evidence>